<dbReference type="AlphaFoldDB" id="A0A1S1HQS6"/>
<evidence type="ECO:0008006" key="3">
    <source>
        <dbReference type="Google" id="ProtNLM"/>
    </source>
</evidence>
<comment type="caution">
    <text evidence="1">The sequence shown here is derived from an EMBL/GenBank/DDBJ whole genome shotgun (WGS) entry which is preliminary data.</text>
</comment>
<dbReference type="EMBL" id="LVIE01000124">
    <property type="protein sequence ID" value="OHT24438.1"/>
    <property type="molecule type" value="Genomic_DNA"/>
</dbReference>
<evidence type="ECO:0000313" key="2">
    <source>
        <dbReference type="Proteomes" id="UP000179588"/>
    </source>
</evidence>
<gene>
    <name evidence="1" type="ORF">A3Q29_17400</name>
</gene>
<name>A0A1S1HQS6_PROST</name>
<organism evidence="1 2">
    <name type="scientific">Providencia stuartii</name>
    <dbReference type="NCBI Taxonomy" id="588"/>
    <lineage>
        <taxon>Bacteria</taxon>
        <taxon>Pseudomonadati</taxon>
        <taxon>Pseudomonadota</taxon>
        <taxon>Gammaproteobacteria</taxon>
        <taxon>Enterobacterales</taxon>
        <taxon>Morganellaceae</taxon>
        <taxon>Providencia</taxon>
    </lineage>
</organism>
<dbReference type="PROSITE" id="PS51257">
    <property type="entry name" value="PROKAR_LIPOPROTEIN"/>
    <property type="match status" value="1"/>
</dbReference>
<protein>
    <recommendedName>
        <fullName evidence="3">Type II and III secretion system protein</fullName>
    </recommendedName>
</protein>
<keyword evidence="2" id="KW-1185">Reference proteome</keyword>
<dbReference type="Proteomes" id="UP000179588">
    <property type="component" value="Unassembled WGS sequence"/>
</dbReference>
<evidence type="ECO:0000313" key="1">
    <source>
        <dbReference type="EMBL" id="OHT24438.1"/>
    </source>
</evidence>
<reference evidence="1 2" key="1">
    <citation type="submission" date="2016-03" db="EMBL/GenBank/DDBJ databases">
        <title>Genome sequence of Providencia stuartii strain, isolated from the salivary glands of larval Lucilia sericata.</title>
        <authorList>
            <person name="Yuan Y."/>
            <person name="Zhang Y."/>
            <person name="Fu S."/>
            <person name="Crippen T.L."/>
            <person name="Visi D."/>
            <person name="Benbow M.E."/>
            <person name="Allen M."/>
            <person name="Tomberlin J.K."/>
            <person name="Sze S.-H."/>
            <person name="Tarone A.M."/>
        </authorList>
    </citation>
    <scope>NUCLEOTIDE SEQUENCE [LARGE SCALE GENOMIC DNA]</scope>
    <source>
        <strain evidence="1 2">Crippen</strain>
    </source>
</reference>
<accession>A0A1S1HQS6</accession>
<sequence length="501" mass="55717">MNKSLILFCIVLLQGCSSFYTEKYSKNNLFQFDDKIKGINQAKQKPFSQYDEPYLGEEVNYTPEQKRVLEQPVNIDSFSPVDISVVLNMLAEQTGLTYKLLTEINSDGNTEQNVSYNDDMYANNTQDTHRIKFDGKLSEFISYISNLYDINIELNNENILQASKYKNYAIKLDFYGQDSQYETSLNVSSNEGTSGSGFSGSSTTKFTSSFWSDIEKLASNNISSGIYTIFKDASILTFTGKNSEYRTLKSIVDEYQKSNAKQFVVSYKIYVLDKTKVDKIGSELGFQFSKSGTTIGLNNGMLDRLAGDINISSNFSGGENPKFKLGAQLDALYSLTGKEILQSGTFITKNNIPIPLNMTTSHHYVSGRSKAISTNSDLLETQITTDKVTVGTSFIITPRIMSDGNIEVVSGFTKSTLDSMSTFDEGGDEVMLPSVSSVEMFNTSLMRPGSIGIVSEFDVNEMGDDSKFGVFSFLVNSNNKNNTTVMVIGIDYYNSKPGYYE</sequence>
<proteinExistence type="predicted"/>